<keyword evidence="3" id="KW-1185">Reference proteome</keyword>
<name>A0ABQ4TCF8_METOR</name>
<protein>
    <submittedName>
        <fullName evidence="2">Uncharacterized protein</fullName>
    </submittedName>
</protein>
<feature type="transmembrane region" description="Helical" evidence="1">
    <location>
        <begin position="137"/>
        <end position="156"/>
    </location>
</feature>
<keyword evidence="1" id="KW-1133">Transmembrane helix</keyword>
<sequence>MTRICMRVIGFFWGNRPPHFIAWRDLVGIGEVGKDGMFALRCTDERGQPCSRDVPECARGPGGETPHATLVAALAGYCAGLPAASLSTVGTFVATVVRTKPPIRRTVFGAVLAIAAVGFAAWLLLEKPADRREWRTIYYAAVVSALFAFFFLRGVFKGWRAQGQQISWPAVVIRPEGFVTKALPDPAGNDNGDLEEEGHNVTWQQVRNIEPPIADEDSFAVDVGWRQPLRLPTSARSEDGRTLYPALLEAWQAWRDSAELRDGPGPA</sequence>
<dbReference type="EMBL" id="BPQV01000011">
    <property type="protein sequence ID" value="GJE28739.1"/>
    <property type="molecule type" value="Genomic_DNA"/>
</dbReference>
<keyword evidence="1" id="KW-0812">Transmembrane</keyword>
<evidence type="ECO:0000256" key="1">
    <source>
        <dbReference type="SAM" id="Phobius"/>
    </source>
</evidence>
<evidence type="ECO:0000313" key="2">
    <source>
        <dbReference type="EMBL" id="GJE28739.1"/>
    </source>
</evidence>
<gene>
    <name evidence="2" type="ORF">LKMONMHP_3613</name>
</gene>
<dbReference type="Proteomes" id="UP001055156">
    <property type="component" value="Unassembled WGS sequence"/>
</dbReference>
<proteinExistence type="predicted"/>
<accession>A0ABQ4TCF8</accession>
<keyword evidence="1" id="KW-0472">Membrane</keyword>
<reference evidence="2" key="2">
    <citation type="submission" date="2021-08" db="EMBL/GenBank/DDBJ databases">
        <authorList>
            <person name="Tani A."/>
            <person name="Ola A."/>
            <person name="Ogura Y."/>
            <person name="Katsura K."/>
            <person name="Hayashi T."/>
        </authorList>
    </citation>
    <scope>NUCLEOTIDE SEQUENCE</scope>
    <source>
        <strain evidence="2">NBRC 15689</strain>
    </source>
</reference>
<reference evidence="2" key="1">
    <citation type="journal article" date="2021" name="Front. Microbiol.">
        <title>Comprehensive Comparative Genomics and Phenotyping of Methylobacterium Species.</title>
        <authorList>
            <person name="Alessa O."/>
            <person name="Ogura Y."/>
            <person name="Fujitani Y."/>
            <person name="Takami H."/>
            <person name="Hayashi T."/>
            <person name="Sahin N."/>
            <person name="Tani A."/>
        </authorList>
    </citation>
    <scope>NUCLEOTIDE SEQUENCE</scope>
    <source>
        <strain evidence="2">NBRC 15689</strain>
    </source>
</reference>
<feature type="transmembrane region" description="Helical" evidence="1">
    <location>
        <begin position="106"/>
        <end position="125"/>
    </location>
</feature>
<evidence type="ECO:0000313" key="3">
    <source>
        <dbReference type="Proteomes" id="UP001055156"/>
    </source>
</evidence>
<organism evidence="2 3">
    <name type="scientific">Methylobacterium organophilum</name>
    <dbReference type="NCBI Taxonomy" id="410"/>
    <lineage>
        <taxon>Bacteria</taxon>
        <taxon>Pseudomonadati</taxon>
        <taxon>Pseudomonadota</taxon>
        <taxon>Alphaproteobacteria</taxon>
        <taxon>Hyphomicrobiales</taxon>
        <taxon>Methylobacteriaceae</taxon>
        <taxon>Methylobacterium</taxon>
    </lineage>
</organism>
<comment type="caution">
    <text evidence="2">The sequence shown here is derived from an EMBL/GenBank/DDBJ whole genome shotgun (WGS) entry which is preliminary data.</text>
</comment>